<dbReference type="InterPro" id="IPR010989">
    <property type="entry name" value="SNARE"/>
</dbReference>
<dbReference type="GO" id="GO:0005794">
    <property type="term" value="C:Golgi apparatus"/>
    <property type="evidence" value="ECO:0007669"/>
    <property type="project" value="TreeGrafter"/>
</dbReference>
<dbReference type="SMART" id="SM00397">
    <property type="entry name" value="t_SNARE"/>
    <property type="match status" value="1"/>
</dbReference>
<keyword evidence="13" id="KW-1185">Reference proteome</keyword>
<dbReference type="AlphaFoldDB" id="A0A1A9WW88"/>
<dbReference type="Proteomes" id="UP000091820">
    <property type="component" value="Unassembled WGS sequence"/>
</dbReference>
<sequence>MSLLEQYEQQYATLIAEITIQIGQIVLVSERKELCAKIDGEILEAQELLELLGLEIRELSAIQRSAATSKLNCAQVELKRLQNEYNKAKEDSLNSRKISQAINIGIHDDYDDDYEDVSISHDQKQRLLDNSERIERTGNRLQEGYRIALETETLGAQVLGDLHHQRETIHTSRARLRETNAELGRASRTLNSMLMRAMRQKAILYTVGGCFLVAVAVSVYLTLSSNARKV</sequence>
<dbReference type="GO" id="GO:0006896">
    <property type="term" value="P:Golgi to vacuole transport"/>
    <property type="evidence" value="ECO:0007669"/>
    <property type="project" value="TreeGrafter"/>
</dbReference>
<dbReference type="GO" id="GO:0005789">
    <property type="term" value="C:endoplasmic reticulum membrane"/>
    <property type="evidence" value="ECO:0007669"/>
    <property type="project" value="TreeGrafter"/>
</dbReference>
<dbReference type="PANTHER" id="PTHR21230:SF26">
    <property type="entry name" value="VESICLE TRANSPORT THROUGH INTERACTION WITH T-SNARES HOMOLOG 1A"/>
    <property type="match status" value="1"/>
</dbReference>
<keyword evidence="3" id="KW-0813">Transport</keyword>
<dbReference type="GO" id="GO:0048280">
    <property type="term" value="P:vesicle fusion with Golgi apparatus"/>
    <property type="evidence" value="ECO:0007669"/>
    <property type="project" value="TreeGrafter"/>
</dbReference>
<evidence type="ECO:0000256" key="2">
    <source>
        <dbReference type="ARBA" id="ARBA00006108"/>
    </source>
</evidence>
<name>A0A1A9WW88_9MUSC</name>
<dbReference type="Pfam" id="PF05008">
    <property type="entry name" value="V-SNARE"/>
    <property type="match status" value="1"/>
</dbReference>
<feature type="transmembrane region" description="Helical" evidence="10">
    <location>
        <begin position="202"/>
        <end position="223"/>
    </location>
</feature>
<evidence type="ECO:0000256" key="6">
    <source>
        <dbReference type="ARBA" id="ARBA00022989"/>
    </source>
</evidence>
<protein>
    <recommendedName>
        <fullName evidence="11">t-SNARE coiled-coil homology domain-containing protein</fullName>
    </recommendedName>
</protein>
<evidence type="ECO:0000313" key="12">
    <source>
        <dbReference type="EnsemblMetazoa" id="GBRI034757-PA"/>
    </source>
</evidence>
<dbReference type="GO" id="GO:0006886">
    <property type="term" value="P:intracellular protein transport"/>
    <property type="evidence" value="ECO:0007669"/>
    <property type="project" value="InterPro"/>
</dbReference>
<dbReference type="InterPro" id="IPR000727">
    <property type="entry name" value="T_SNARE_dom"/>
</dbReference>
<dbReference type="GO" id="GO:0005484">
    <property type="term" value="F:SNAP receptor activity"/>
    <property type="evidence" value="ECO:0007669"/>
    <property type="project" value="TreeGrafter"/>
</dbReference>
<comment type="similarity">
    <text evidence="2">Belongs to the VTI1 family.</text>
</comment>
<evidence type="ECO:0000256" key="5">
    <source>
        <dbReference type="ARBA" id="ARBA00022927"/>
    </source>
</evidence>
<dbReference type="Gene3D" id="1.20.58.400">
    <property type="entry name" value="t-snare proteins"/>
    <property type="match status" value="1"/>
</dbReference>
<evidence type="ECO:0000256" key="1">
    <source>
        <dbReference type="ARBA" id="ARBA00004211"/>
    </source>
</evidence>
<dbReference type="GO" id="GO:0016236">
    <property type="term" value="P:macroautophagy"/>
    <property type="evidence" value="ECO:0007669"/>
    <property type="project" value="TreeGrafter"/>
</dbReference>
<feature type="domain" description="T-SNARE coiled-coil homology" evidence="11">
    <location>
        <begin position="126"/>
        <end position="193"/>
    </location>
</feature>
<dbReference type="SUPFAM" id="SSF47661">
    <property type="entry name" value="t-snare proteins"/>
    <property type="match status" value="1"/>
</dbReference>
<keyword evidence="7 9" id="KW-0175">Coiled coil</keyword>
<dbReference type="InterPro" id="IPR038407">
    <property type="entry name" value="v-SNARE_N_sf"/>
</dbReference>
<organism evidence="12 13">
    <name type="scientific">Glossina brevipalpis</name>
    <dbReference type="NCBI Taxonomy" id="37001"/>
    <lineage>
        <taxon>Eukaryota</taxon>
        <taxon>Metazoa</taxon>
        <taxon>Ecdysozoa</taxon>
        <taxon>Arthropoda</taxon>
        <taxon>Hexapoda</taxon>
        <taxon>Insecta</taxon>
        <taxon>Pterygota</taxon>
        <taxon>Neoptera</taxon>
        <taxon>Endopterygota</taxon>
        <taxon>Diptera</taxon>
        <taxon>Brachycera</taxon>
        <taxon>Muscomorpha</taxon>
        <taxon>Hippoboscoidea</taxon>
        <taxon>Glossinidae</taxon>
        <taxon>Glossina</taxon>
    </lineage>
</organism>
<evidence type="ECO:0000256" key="3">
    <source>
        <dbReference type="ARBA" id="ARBA00022448"/>
    </source>
</evidence>
<dbReference type="InterPro" id="IPR007705">
    <property type="entry name" value="Vesicle_trsprt_v-SNARE_N"/>
</dbReference>
<evidence type="ECO:0000256" key="8">
    <source>
        <dbReference type="ARBA" id="ARBA00023136"/>
    </source>
</evidence>
<accession>A0A1A9WW88</accession>
<keyword evidence="4 10" id="KW-0812">Transmembrane</keyword>
<keyword evidence="6 10" id="KW-1133">Transmembrane helix</keyword>
<keyword evidence="5" id="KW-0653">Protein transport</keyword>
<dbReference type="CDD" id="cd15891">
    <property type="entry name" value="SNARE_Vti1a"/>
    <property type="match status" value="1"/>
</dbReference>
<evidence type="ECO:0000313" key="13">
    <source>
        <dbReference type="Proteomes" id="UP000091820"/>
    </source>
</evidence>
<dbReference type="GO" id="GO:0006891">
    <property type="term" value="P:intra-Golgi vesicle-mediated transport"/>
    <property type="evidence" value="ECO:0007669"/>
    <property type="project" value="TreeGrafter"/>
</dbReference>
<evidence type="ECO:0000256" key="7">
    <source>
        <dbReference type="ARBA" id="ARBA00023054"/>
    </source>
</evidence>
<dbReference type="GO" id="GO:0012507">
    <property type="term" value="C:ER to Golgi transport vesicle membrane"/>
    <property type="evidence" value="ECO:0007669"/>
    <property type="project" value="TreeGrafter"/>
</dbReference>
<reference evidence="13" key="1">
    <citation type="submission" date="2014-03" db="EMBL/GenBank/DDBJ databases">
        <authorList>
            <person name="Aksoy S."/>
            <person name="Warren W."/>
            <person name="Wilson R.K."/>
        </authorList>
    </citation>
    <scope>NUCLEOTIDE SEQUENCE [LARGE SCALE GENOMIC DNA]</scope>
    <source>
        <strain evidence="13">IAEA</strain>
    </source>
</reference>
<dbReference type="FunFam" id="1.20.5.110:FF:000002">
    <property type="entry name" value="Vesicle transport through interaction with t-SNAREsB"/>
    <property type="match status" value="1"/>
</dbReference>
<evidence type="ECO:0000256" key="9">
    <source>
        <dbReference type="SAM" id="Coils"/>
    </source>
</evidence>
<dbReference type="Pfam" id="PF12352">
    <property type="entry name" value="V-SNARE_C"/>
    <property type="match status" value="1"/>
</dbReference>
<keyword evidence="8 10" id="KW-0472">Membrane</keyword>
<evidence type="ECO:0000256" key="4">
    <source>
        <dbReference type="ARBA" id="ARBA00022692"/>
    </source>
</evidence>
<dbReference type="Gene3D" id="1.20.5.110">
    <property type="match status" value="1"/>
</dbReference>
<dbReference type="GO" id="GO:0031201">
    <property type="term" value="C:SNARE complex"/>
    <property type="evidence" value="ECO:0007669"/>
    <property type="project" value="TreeGrafter"/>
</dbReference>
<comment type="subcellular location">
    <subcellularLocation>
        <location evidence="1">Membrane</location>
        <topology evidence="1">Single-pass type IV membrane protein</topology>
    </subcellularLocation>
</comment>
<dbReference type="SUPFAM" id="SSF58038">
    <property type="entry name" value="SNARE fusion complex"/>
    <property type="match status" value="1"/>
</dbReference>
<dbReference type="GO" id="GO:0042147">
    <property type="term" value="P:retrograde transport, endosome to Golgi"/>
    <property type="evidence" value="ECO:0007669"/>
    <property type="project" value="TreeGrafter"/>
</dbReference>
<proteinExistence type="inferred from homology"/>
<dbReference type="GO" id="GO:0031902">
    <property type="term" value="C:late endosome membrane"/>
    <property type="evidence" value="ECO:0007669"/>
    <property type="project" value="TreeGrafter"/>
</dbReference>
<dbReference type="GO" id="GO:0000149">
    <property type="term" value="F:SNARE binding"/>
    <property type="evidence" value="ECO:0007669"/>
    <property type="project" value="TreeGrafter"/>
</dbReference>
<dbReference type="PANTHER" id="PTHR21230">
    <property type="entry name" value="VESICLE TRANSPORT V-SNARE PROTEIN VTI1-RELATED"/>
    <property type="match status" value="1"/>
</dbReference>
<evidence type="ECO:0000256" key="10">
    <source>
        <dbReference type="SAM" id="Phobius"/>
    </source>
</evidence>
<reference evidence="12" key="2">
    <citation type="submission" date="2020-05" db="UniProtKB">
        <authorList>
            <consortium name="EnsemblMetazoa"/>
        </authorList>
    </citation>
    <scope>IDENTIFICATION</scope>
    <source>
        <strain evidence="12">IAEA</strain>
    </source>
</reference>
<dbReference type="GO" id="GO:0005829">
    <property type="term" value="C:cytosol"/>
    <property type="evidence" value="ECO:0007669"/>
    <property type="project" value="GOC"/>
</dbReference>
<evidence type="ECO:0000259" key="11">
    <source>
        <dbReference type="SMART" id="SM00397"/>
    </source>
</evidence>
<dbReference type="EnsemblMetazoa" id="GBRI034757-RA">
    <property type="protein sequence ID" value="GBRI034757-PA"/>
    <property type="gene ID" value="GBRI034757"/>
</dbReference>
<dbReference type="VEuPathDB" id="VectorBase:GBRI034757"/>
<feature type="coiled-coil region" evidence="9">
    <location>
        <begin position="64"/>
        <end position="98"/>
    </location>
</feature>
<dbReference type="STRING" id="37001.A0A1A9WW88"/>